<accession>A0A6J4SBQ1</accession>
<name>A0A6J4SBQ1_9ACTN</name>
<proteinExistence type="predicted"/>
<dbReference type="AlphaFoldDB" id="A0A6J4SBQ1"/>
<protein>
    <submittedName>
        <fullName evidence="1">Uncharacterized protein</fullName>
    </submittedName>
</protein>
<organism evidence="1">
    <name type="scientific">uncultured Rubrobacteraceae bacterium</name>
    <dbReference type="NCBI Taxonomy" id="349277"/>
    <lineage>
        <taxon>Bacteria</taxon>
        <taxon>Bacillati</taxon>
        <taxon>Actinomycetota</taxon>
        <taxon>Rubrobacteria</taxon>
        <taxon>Rubrobacterales</taxon>
        <taxon>Rubrobacteraceae</taxon>
        <taxon>environmental samples</taxon>
    </lineage>
</organism>
<reference evidence="1" key="1">
    <citation type="submission" date="2020-02" db="EMBL/GenBank/DDBJ databases">
        <authorList>
            <person name="Meier V. D."/>
        </authorList>
    </citation>
    <scope>NUCLEOTIDE SEQUENCE</scope>
    <source>
        <strain evidence="1">AVDCRST_MAG25</strain>
    </source>
</reference>
<evidence type="ECO:0000313" key="1">
    <source>
        <dbReference type="EMBL" id="CAA9491357.1"/>
    </source>
</evidence>
<dbReference type="EMBL" id="CADCVI010000230">
    <property type="protein sequence ID" value="CAA9491357.1"/>
    <property type="molecule type" value="Genomic_DNA"/>
</dbReference>
<gene>
    <name evidence="1" type="ORF">AVDCRST_MAG25-3378</name>
</gene>
<sequence>MNLKQANGLGVVHVAMPQMKQTFCGRPIDPDEWVTTKRGATCTACARFGAPREAMEESKV</sequence>